<dbReference type="KEGG" id="noj:EJ995_06350"/>
<reference evidence="2 3" key="1">
    <citation type="submission" date="2018-12" db="EMBL/GenBank/DDBJ databases">
        <title>Complete genome of Nonlabens sp. MJ115.</title>
        <authorList>
            <person name="Choi H.S."/>
            <person name="Jung J."/>
        </authorList>
    </citation>
    <scope>NUCLEOTIDE SEQUENCE [LARGE SCALE GENOMIC DNA]</scope>
    <source>
        <strain evidence="2 3">MJ115</strain>
    </source>
</reference>
<dbReference type="Pfam" id="PF00535">
    <property type="entry name" value="Glycos_transf_2"/>
    <property type="match status" value="1"/>
</dbReference>
<protein>
    <submittedName>
        <fullName evidence="2">Glycosyltransferase family 2 protein</fullName>
    </submittedName>
</protein>
<dbReference type="SUPFAM" id="SSF53448">
    <property type="entry name" value="Nucleotide-diphospho-sugar transferases"/>
    <property type="match status" value="1"/>
</dbReference>
<dbReference type="PANTHER" id="PTHR22916">
    <property type="entry name" value="GLYCOSYLTRANSFERASE"/>
    <property type="match status" value="1"/>
</dbReference>
<dbReference type="Proteomes" id="UP000279600">
    <property type="component" value="Chromosome"/>
</dbReference>
<dbReference type="EMBL" id="CP034549">
    <property type="protein sequence ID" value="AZQ43867.1"/>
    <property type="molecule type" value="Genomic_DNA"/>
</dbReference>
<dbReference type="InterPro" id="IPR001173">
    <property type="entry name" value="Glyco_trans_2-like"/>
</dbReference>
<sequence>MNKNKLVSILIPIYNREHLIEQTLQSISIQTYKNFECIIVDDGSTDDTVGVISAFAKADPRFKIFIRSKDRTKGANSCRNIAFEKSRGEIIKWFDSDDIMLEDHLQLATHALEDEQIDFVVSESEIFVDDKKKGAAPFHSSKDASLISPENYAKFVVGWITNDFTCKRNTILNTRFNERFRTAGDEYNFFIKYLHNTTAGAFIDRVTTLYRQHDISLSSDVDVDEVKYHTNICEIKYLCSNDMIALSNYELANWFMDGYINHAHILMSKSTSIPFLRSAFKDLEIIKTSTHANYLRLAQLSFRVFGKGYYFIRKARGN</sequence>
<dbReference type="AlphaFoldDB" id="A0A3S9MXK4"/>
<proteinExistence type="predicted"/>
<gene>
    <name evidence="2" type="ORF">EJ995_06350</name>
</gene>
<evidence type="ECO:0000313" key="3">
    <source>
        <dbReference type="Proteomes" id="UP000279600"/>
    </source>
</evidence>
<evidence type="ECO:0000259" key="1">
    <source>
        <dbReference type="Pfam" id="PF00535"/>
    </source>
</evidence>
<evidence type="ECO:0000313" key="2">
    <source>
        <dbReference type="EMBL" id="AZQ43867.1"/>
    </source>
</evidence>
<name>A0A3S9MXK4_9FLAO</name>
<dbReference type="GO" id="GO:0016758">
    <property type="term" value="F:hexosyltransferase activity"/>
    <property type="evidence" value="ECO:0007669"/>
    <property type="project" value="UniProtKB-ARBA"/>
</dbReference>
<keyword evidence="3" id="KW-1185">Reference proteome</keyword>
<organism evidence="2 3">
    <name type="scientific">Nonlabens ponticola</name>
    <dbReference type="NCBI Taxonomy" id="2496866"/>
    <lineage>
        <taxon>Bacteria</taxon>
        <taxon>Pseudomonadati</taxon>
        <taxon>Bacteroidota</taxon>
        <taxon>Flavobacteriia</taxon>
        <taxon>Flavobacteriales</taxon>
        <taxon>Flavobacteriaceae</taxon>
        <taxon>Nonlabens</taxon>
    </lineage>
</organism>
<dbReference type="CDD" id="cd00761">
    <property type="entry name" value="Glyco_tranf_GTA_type"/>
    <property type="match status" value="1"/>
</dbReference>
<keyword evidence="2" id="KW-0808">Transferase</keyword>
<dbReference type="PANTHER" id="PTHR22916:SF3">
    <property type="entry name" value="UDP-GLCNAC:BETAGAL BETA-1,3-N-ACETYLGLUCOSAMINYLTRANSFERASE-LIKE PROTEIN 1"/>
    <property type="match status" value="1"/>
</dbReference>
<dbReference type="InterPro" id="IPR029044">
    <property type="entry name" value="Nucleotide-diphossugar_trans"/>
</dbReference>
<dbReference type="OrthoDB" id="597270at2"/>
<dbReference type="RefSeq" id="WP_126446734.1">
    <property type="nucleotide sequence ID" value="NZ_CP034549.1"/>
</dbReference>
<accession>A0A3S9MXK4</accession>
<dbReference type="Gene3D" id="3.90.550.10">
    <property type="entry name" value="Spore Coat Polysaccharide Biosynthesis Protein SpsA, Chain A"/>
    <property type="match status" value="1"/>
</dbReference>
<feature type="domain" description="Glycosyltransferase 2-like" evidence="1">
    <location>
        <begin position="8"/>
        <end position="127"/>
    </location>
</feature>